<accession>A0A245ZN81</accession>
<comment type="caution">
    <text evidence="1">The sequence shown here is derived from an EMBL/GenBank/DDBJ whole genome shotgun (WGS) entry which is preliminary data.</text>
</comment>
<organism evidence="1 2">
    <name type="scientific">Sphingomonas dokdonensis</name>
    <dbReference type="NCBI Taxonomy" id="344880"/>
    <lineage>
        <taxon>Bacteria</taxon>
        <taxon>Pseudomonadati</taxon>
        <taxon>Pseudomonadota</taxon>
        <taxon>Alphaproteobacteria</taxon>
        <taxon>Sphingomonadales</taxon>
        <taxon>Sphingomonadaceae</taxon>
        <taxon>Sphingomonas</taxon>
    </lineage>
</organism>
<dbReference type="Proteomes" id="UP000197290">
    <property type="component" value="Unassembled WGS sequence"/>
</dbReference>
<reference evidence="1 2" key="1">
    <citation type="submission" date="2017-03" db="EMBL/GenBank/DDBJ databases">
        <title>Genome sequence of Sphingomonas dokdonensis DSM 21029.</title>
        <authorList>
            <person name="Poehlein A."/>
            <person name="Wuebbeler J.H."/>
            <person name="Steinbuechel A."/>
            <person name="Daniel R."/>
        </authorList>
    </citation>
    <scope>NUCLEOTIDE SEQUENCE [LARGE SCALE GENOMIC DNA]</scope>
    <source>
        <strain evidence="1 2">DSM 21029</strain>
    </source>
</reference>
<name>A0A245ZN81_9SPHN</name>
<dbReference type="AlphaFoldDB" id="A0A245ZN81"/>
<dbReference type="Pfam" id="PF10098">
    <property type="entry name" value="DUF2336"/>
    <property type="match status" value="1"/>
</dbReference>
<dbReference type="OrthoDB" id="8194627at2"/>
<sequence length="358" mass="37860">MSVDLSDITPAPAPDSPAFHARAAAAESRGAARLAAQVDDFFRADADRLDDRTRAAAAATLRANLLALFDDLVQRVVDQVPGLDRSGDQIAEAVQRRLHASGLLRQPVLMEALFARVRQDILGDTLRANRAPDASASVLARLIAERESATADAARAYVTADGRRHPGSPADLPPPCRETLLWSLAAALRDHWAAGSSAQPLVDRALADAVKASIADHDDADRLESIATRLAGLMGGEEGLLAAQLVGALEEGHVALFIALVSAALVLDQSIVRALVLDPADERLWLALRALELDRATIARIGFLLSEADPRRDLEVLAERVTTAAALPPHKAAEGLALLALPAPFRAAIGALDRATAR</sequence>
<dbReference type="EMBL" id="NBBI01000002">
    <property type="protein sequence ID" value="OWK31193.1"/>
    <property type="molecule type" value="Genomic_DNA"/>
</dbReference>
<evidence type="ECO:0008006" key="3">
    <source>
        <dbReference type="Google" id="ProtNLM"/>
    </source>
</evidence>
<evidence type="ECO:0000313" key="2">
    <source>
        <dbReference type="Proteomes" id="UP000197290"/>
    </source>
</evidence>
<keyword evidence="2" id="KW-1185">Reference proteome</keyword>
<proteinExistence type="predicted"/>
<protein>
    <recommendedName>
        <fullName evidence="3">DUF2336 domain-containing protein</fullName>
    </recommendedName>
</protein>
<gene>
    <name evidence="1" type="ORF">SPDO_12000</name>
</gene>
<dbReference type="RefSeq" id="WP_158212154.1">
    <property type="nucleotide sequence ID" value="NZ_NBBI01000002.1"/>
</dbReference>
<evidence type="ECO:0000313" key="1">
    <source>
        <dbReference type="EMBL" id="OWK31193.1"/>
    </source>
</evidence>
<dbReference type="InterPro" id="IPR019285">
    <property type="entry name" value="DUF2336"/>
</dbReference>